<evidence type="ECO:0000256" key="3">
    <source>
        <dbReference type="ARBA" id="ARBA00023125"/>
    </source>
</evidence>
<evidence type="ECO:0000256" key="5">
    <source>
        <dbReference type="PROSITE-ProRule" id="PRU00169"/>
    </source>
</evidence>
<dbReference type="InterPro" id="IPR000792">
    <property type="entry name" value="Tscrpt_reg_LuxR_C"/>
</dbReference>
<name>A0A7W7HX29_9ACTN</name>
<dbReference type="InterPro" id="IPR058245">
    <property type="entry name" value="NreC/VraR/RcsB-like_REC"/>
</dbReference>
<dbReference type="EMBL" id="JACHNH010000001">
    <property type="protein sequence ID" value="MBB4762314.1"/>
    <property type="molecule type" value="Genomic_DNA"/>
</dbReference>
<dbReference type="AlphaFoldDB" id="A0A7W7HX29"/>
<feature type="domain" description="HTH luxR-type" evidence="6">
    <location>
        <begin position="165"/>
        <end position="230"/>
    </location>
</feature>
<keyword evidence="9" id="KW-1185">Reference proteome</keyword>
<dbReference type="GO" id="GO:0003677">
    <property type="term" value="F:DNA binding"/>
    <property type="evidence" value="ECO:0007669"/>
    <property type="project" value="UniProtKB-KW"/>
</dbReference>
<dbReference type="PANTHER" id="PTHR43214:SF24">
    <property type="entry name" value="TRANSCRIPTIONAL REGULATORY PROTEIN NARL-RELATED"/>
    <property type="match status" value="1"/>
</dbReference>
<dbReference type="PROSITE" id="PS50110">
    <property type="entry name" value="RESPONSE_REGULATORY"/>
    <property type="match status" value="1"/>
</dbReference>
<keyword evidence="3 8" id="KW-0238">DNA-binding</keyword>
<feature type="domain" description="Response regulatory" evidence="7">
    <location>
        <begin position="19"/>
        <end position="135"/>
    </location>
</feature>
<dbReference type="SMART" id="SM00421">
    <property type="entry name" value="HTH_LUXR"/>
    <property type="match status" value="1"/>
</dbReference>
<dbReference type="GO" id="GO:0006355">
    <property type="term" value="P:regulation of DNA-templated transcription"/>
    <property type="evidence" value="ECO:0007669"/>
    <property type="project" value="InterPro"/>
</dbReference>
<dbReference type="PROSITE" id="PS50043">
    <property type="entry name" value="HTH_LUXR_2"/>
    <property type="match status" value="1"/>
</dbReference>
<evidence type="ECO:0000256" key="4">
    <source>
        <dbReference type="ARBA" id="ARBA00023163"/>
    </source>
</evidence>
<dbReference type="Pfam" id="PF00196">
    <property type="entry name" value="GerE"/>
    <property type="match status" value="1"/>
</dbReference>
<dbReference type="GO" id="GO:0000160">
    <property type="term" value="P:phosphorelay signal transduction system"/>
    <property type="evidence" value="ECO:0007669"/>
    <property type="project" value="InterPro"/>
</dbReference>
<accession>A0A7W7HX29</accession>
<dbReference type="SMART" id="SM00448">
    <property type="entry name" value="REC"/>
    <property type="match status" value="1"/>
</dbReference>
<feature type="modified residue" description="4-aspartylphosphate" evidence="5">
    <location>
        <position position="70"/>
    </location>
</feature>
<dbReference type="InterPro" id="IPR001789">
    <property type="entry name" value="Sig_transdc_resp-reg_receiver"/>
</dbReference>
<dbReference type="CDD" id="cd06170">
    <property type="entry name" value="LuxR_C_like"/>
    <property type="match status" value="1"/>
</dbReference>
<evidence type="ECO:0000256" key="2">
    <source>
        <dbReference type="ARBA" id="ARBA00023015"/>
    </source>
</evidence>
<comment type="caution">
    <text evidence="8">The sequence shown here is derived from an EMBL/GenBank/DDBJ whole genome shotgun (WGS) entry which is preliminary data.</text>
</comment>
<keyword evidence="1 5" id="KW-0597">Phosphoprotein</keyword>
<evidence type="ECO:0000256" key="1">
    <source>
        <dbReference type="ARBA" id="ARBA00022553"/>
    </source>
</evidence>
<protein>
    <submittedName>
        <fullName evidence="8">DNA-binding NarL/FixJ family response regulator</fullName>
    </submittedName>
</protein>
<dbReference type="RefSeq" id="WP_184993332.1">
    <property type="nucleotide sequence ID" value="NZ_BOMK01000012.1"/>
</dbReference>
<evidence type="ECO:0000313" key="9">
    <source>
        <dbReference type="Proteomes" id="UP000578112"/>
    </source>
</evidence>
<dbReference type="InterPro" id="IPR039420">
    <property type="entry name" value="WalR-like"/>
</dbReference>
<organism evidence="8 9">
    <name type="scientific">Actinoplanes digitatis</name>
    <dbReference type="NCBI Taxonomy" id="1868"/>
    <lineage>
        <taxon>Bacteria</taxon>
        <taxon>Bacillati</taxon>
        <taxon>Actinomycetota</taxon>
        <taxon>Actinomycetes</taxon>
        <taxon>Micromonosporales</taxon>
        <taxon>Micromonosporaceae</taxon>
        <taxon>Actinoplanes</taxon>
    </lineage>
</organism>
<dbReference type="SUPFAM" id="SSF52172">
    <property type="entry name" value="CheY-like"/>
    <property type="match status" value="1"/>
</dbReference>
<dbReference type="Gene3D" id="3.40.50.2300">
    <property type="match status" value="1"/>
</dbReference>
<gene>
    <name evidence="8" type="ORF">BJ971_002870</name>
</gene>
<keyword evidence="4" id="KW-0804">Transcription</keyword>
<dbReference type="PROSITE" id="PS00622">
    <property type="entry name" value="HTH_LUXR_1"/>
    <property type="match status" value="1"/>
</dbReference>
<dbReference type="PANTHER" id="PTHR43214">
    <property type="entry name" value="TWO-COMPONENT RESPONSE REGULATOR"/>
    <property type="match status" value="1"/>
</dbReference>
<dbReference type="Pfam" id="PF00072">
    <property type="entry name" value="Response_reg"/>
    <property type="match status" value="1"/>
</dbReference>
<evidence type="ECO:0000259" key="7">
    <source>
        <dbReference type="PROSITE" id="PS50110"/>
    </source>
</evidence>
<keyword evidence="2" id="KW-0805">Transcription regulation</keyword>
<sequence length="236" mass="24226">MTASDRATATAAAATRPVRVLLADDQPMLRSGLRMALTGAEGLAVVGEAGDGVEAVDLARRLLPDVVVMDVRLPRLDGLAATRAISGSGLPVRVLILTALDADEQVLAAVAAGAAGYLCKDVPPAELVSAIRAVAGGGSVVAPLILARLLARLADALPAPAAMSAAPALRALTEREREVFTHIAKGHSNAEIARALTVSETTVKTHVGHLLTKLGLRDRVQAVVLAYEAGLVRPGR</sequence>
<evidence type="ECO:0000259" key="6">
    <source>
        <dbReference type="PROSITE" id="PS50043"/>
    </source>
</evidence>
<proteinExistence type="predicted"/>
<dbReference type="CDD" id="cd17535">
    <property type="entry name" value="REC_NarL-like"/>
    <property type="match status" value="1"/>
</dbReference>
<dbReference type="Proteomes" id="UP000578112">
    <property type="component" value="Unassembled WGS sequence"/>
</dbReference>
<dbReference type="InterPro" id="IPR011006">
    <property type="entry name" value="CheY-like_superfamily"/>
</dbReference>
<dbReference type="PRINTS" id="PR00038">
    <property type="entry name" value="HTHLUXR"/>
</dbReference>
<evidence type="ECO:0000313" key="8">
    <source>
        <dbReference type="EMBL" id="MBB4762314.1"/>
    </source>
</evidence>
<reference evidence="8 9" key="1">
    <citation type="submission" date="2020-08" db="EMBL/GenBank/DDBJ databases">
        <title>Sequencing the genomes of 1000 actinobacteria strains.</title>
        <authorList>
            <person name="Klenk H.-P."/>
        </authorList>
    </citation>
    <scope>NUCLEOTIDE SEQUENCE [LARGE SCALE GENOMIC DNA]</scope>
    <source>
        <strain evidence="8 9">DSM 43149</strain>
    </source>
</reference>